<protein>
    <submittedName>
        <fullName evidence="2">Uncharacterized protein</fullName>
    </submittedName>
</protein>
<evidence type="ECO:0000313" key="3">
    <source>
        <dbReference type="Proteomes" id="UP000594364"/>
    </source>
</evidence>
<gene>
    <name evidence="2" type="ORF">C2857_007655</name>
</gene>
<feature type="compositionally biased region" description="Basic and acidic residues" evidence="1">
    <location>
        <begin position="161"/>
        <end position="191"/>
    </location>
</feature>
<accession>A0A7S9PUK0</accession>
<organism evidence="2 3">
    <name type="scientific">Epichloe festucae (strain Fl1)</name>
    <dbReference type="NCBI Taxonomy" id="877507"/>
    <lineage>
        <taxon>Eukaryota</taxon>
        <taxon>Fungi</taxon>
        <taxon>Dikarya</taxon>
        <taxon>Ascomycota</taxon>
        <taxon>Pezizomycotina</taxon>
        <taxon>Sordariomycetes</taxon>
        <taxon>Hypocreomycetidae</taxon>
        <taxon>Hypocreales</taxon>
        <taxon>Clavicipitaceae</taxon>
        <taxon>Epichloe</taxon>
    </lineage>
</organism>
<feature type="region of interest" description="Disordered" evidence="1">
    <location>
        <begin position="143"/>
        <end position="191"/>
    </location>
</feature>
<dbReference type="EMBL" id="CP031386">
    <property type="protein sequence ID" value="QPG98484.1"/>
    <property type="molecule type" value="Genomic_DNA"/>
</dbReference>
<name>A0A7S9PUK0_EPIFF</name>
<dbReference type="OrthoDB" id="3519400at2759"/>
<dbReference type="Proteomes" id="UP000594364">
    <property type="component" value="Chromosome 2"/>
</dbReference>
<keyword evidence="3" id="KW-1185">Reference proteome</keyword>
<sequence length="191" mass="21446">MSYWEKKPGSVNSCHFPRPIGLSQQVDAVSSTKNLDSDTFARIRRFTEENFIGVDCAVSEQPPHPAIRPSLAQTTNTNNNPFTTTTTTTTTTTVMSLKSEATYYLVPNLRALDPSAQEVDPKSHTWVQPIDIDDDDLMFGGKSLSAWHEEDRRRLSSGGSDDGRNDHSQDEEPRGRERVRRHDGACKSHRK</sequence>
<dbReference type="AlphaFoldDB" id="A0A7S9PUK0"/>
<reference evidence="2 3" key="1">
    <citation type="journal article" date="2018" name="PLoS Genet.">
        <title>Repeat elements organise 3D genome structure and mediate transcription in the filamentous fungus Epichloe festucae.</title>
        <authorList>
            <person name="Winter D.J."/>
            <person name="Ganley A.R.D."/>
            <person name="Young C.A."/>
            <person name="Liachko I."/>
            <person name="Schardl C.L."/>
            <person name="Dupont P.Y."/>
            <person name="Berry D."/>
            <person name="Ram A."/>
            <person name="Scott B."/>
            <person name="Cox M.P."/>
        </authorList>
    </citation>
    <scope>NUCLEOTIDE SEQUENCE [LARGE SCALE GENOMIC DNA]</scope>
    <source>
        <strain evidence="2 3">Fl1</strain>
    </source>
</reference>
<evidence type="ECO:0000313" key="2">
    <source>
        <dbReference type="EMBL" id="QPG98484.1"/>
    </source>
</evidence>
<proteinExistence type="predicted"/>
<evidence type="ECO:0000256" key="1">
    <source>
        <dbReference type="SAM" id="MobiDB-lite"/>
    </source>
</evidence>